<dbReference type="Pfam" id="PF09544">
    <property type="entry name" value="DUF2381"/>
    <property type="match status" value="1"/>
</dbReference>
<evidence type="ECO:0000313" key="2">
    <source>
        <dbReference type="EMBL" id="WNG42710.1"/>
    </source>
</evidence>
<gene>
    <name evidence="2" type="ORF">F0U60_00325</name>
</gene>
<dbReference type="InterPro" id="IPR011754">
    <property type="entry name" value="Mxa_paralog_2268"/>
</dbReference>
<dbReference type="Proteomes" id="UP001611383">
    <property type="component" value="Chromosome"/>
</dbReference>
<keyword evidence="1" id="KW-0732">Signal</keyword>
<accession>A0ABY9WGL6</accession>
<keyword evidence="3" id="KW-1185">Reference proteome</keyword>
<protein>
    <submittedName>
        <fullName evidence="2">DUF2381 family protein</fullName>
    </submittedName>
</protein>
<reference evidence="2 3" key="1">
    <citation type="submission" date="2019-08" db="EMBL/GenBank/DDBJ databases">
        <title>Archangium and Cystobacter genomes.</title>
        <authorList>
            <person name="Chen I.-C.K."/>
            <person name="Wielgoss S."/>
        </authorList>
    </citation>
    <scope>NUCLEOTIDE SEQUENCE [LARGE SCALE GENOMIC DNA]</scope>
    <source>
        <strain evidence="2 3">Cbm 6</strain>
    </source>
</reference>
<feature type="signal peptide" evidence="1">
    <location>
        <begin position="1"/>
        <end position="22"/>
    </location>
</feature>
<feature type="chain" id="PRO_5047470935" evidence="1">
    <location>
        <begin position="23"/>
        <end position="313"/>
    </location>
</feature>
<dbReference type="RefSeq" id="WP_395812701.1">
    <property type="nucleotide sequence ID" value="NZ_CP043494.1"/>
</dbReference>
<name>A0ABY9WGL6_9BACT</name>
<sequence length="313" mass="36086">MWSLLLRRSTLLLSLVASVAVARDREPRVRNVYIRDSPKDEVERVYVTRQVVTVLRFEQPCDPKRTKMLGWEGRFEPVECAGKRVLVEPLQNLEPEDRFLLLVTLADGKELPFTVTAIREKERERPDQQVNVFLDPETRDALRAQLEDTRTREQLFMEATRRHWQEDTEDHALARLLKKGAWKLTPFRPRKHWYFKNKGTDIEATVLTGKAKAAVLFRVTNHDPSRSWSLAEVRLLTTRPGEKPPLLFSEAKPFALQADRDEIPPGASGFVAVVVDGSAFTSQEGPSDLTVELYRHDGLMETHVLLDRRLVRE</sequence>
<organism evidence="2 3">
    <name type="scientific">Archangium minus</name>
    <dbReference type="NCBI Taxonomy" id="83450"/>
    <lineage>
        <taxon>Bacteria</taxon>
        <taxon>Pseudomonadati</taxon>
        <taxon>Myxococcota</taxon>
        <taxon>Myxococcia</taxon>
        <taxon>Myxococcales</taxon>
        <taxon>Cystobacterineae</taxon>
        <taxon>Archangiaceae</taxon>
        <taxon>Archangium</taxon>
    </lineage>
</organism>
<evidence type="ECO:0000313" key="3">
    <source>
        <dbReference type="Proteomes" id="UP001611383"/>
    </source>
</evidence>
<proteinExistence type="predicted"/>
<evidence type="ECO:0000256" key="1">
    <source>
        <dbReference type="SAM" id="SignalP"/>
    </source>
</evidence>
<dbReference type="EMBL" id="CP043494">
    <property type="protein sequence ID" value="WNG42710.1"/>
    <property type="molecule type" value="Genomic_DNA"/>
</dbReference>